<reference evidence="2 3" key="1">
    <citation type="submission" date="2024-02" db="EMBL/GenBank/DDBJ databases">
        <authorList>
            <person name="Daric V."/>
            <person name="Darras S."/>
        </authorList>
    </citation>
    <scope>NUCLEOTIDE SEQUENCE [LARGE SCALE GENOMIC DNA]</scope>
</reference>
<protein>
    <recommendedName>
        <fullName evidence="1">Cytidyltransferase-like domain-containing protein</fullName>
    </recommendedName>
</protein>
<dbReference type="PANTHER" id="PTHR12039:SF20">
    <property type="entry name" value="NICOTINAMIDE_NICOTINIC ACID MONONUCLEOTIDE ADENYLYLTRANSFERASE 3-LIKE"/>
    <property type="match status" value="1"/>
</dbReference>
<proteinExistence type="predicted"/>
<evidence type="ECO:0000313" key="3">
    <source>
        <dbReference type="Proteomes" id="UP001642483"/>
    </source>
</evidence>
<comment type="caution">
    <text evidence="2">The sequence shown here is derived from an EMBL/GenBank/DDBJ whole genome shotgun (WGS) entry which is preliminary data.</text>
</comment>
<sequence>MAFEQRCPLVLVCCGSFNPITVGHLKMFEIARNFLERTGNHIVISGIVSPVHDSYGKNGLISSMHRLKMCRAAVQKHAWLSVDDWESSQPTWIKTVKVLQHVANKIKNDYGVPGPLSSNMNHLPARHRSSAVTLQPNGTLQHQVLNAQKKLGNQRNSVMCVQRPEGHQDDSLELDEASELDKTGVVFNRLSDNLQKVCCVRPVPLGLQFQDNMVYGAAYDLRRTKVMLLCGGDLLETFGIPGLWSDQDISEIVADYGIVCIPRKLQQSIDDDGKMLRDALDRLQHILYKVQGTVLLVNDQSRAEIANVSSTRCRAAVGAGVIDDARSLVHPNVLTYIHENRLYMNSEKTGG</sequence>
<gene>
    <name evidence="2" type="ORF">CVLEPA_LOCUS3414</name>
</gene>
<evidence type="ECO:0000313" key="2">
    <source>
        <dbReference type="EMBL" id="CAK8673648.1"/>
    </source>
</evidence>
<dbReference type="InterPro" id="IPR051182">
    <property type="entry name" value="Euk_NMN_adenylyltrnsfrase"/>
</dbReference>
<keyword evidence="3" id="KW-1185">Reference proteome</keyword>
<feature type="domain" description="Cytidyltransferase-like" evidence="1">
    <location>
        <begin position="12"/>
        <end position="112"/>
    </location>
</feature>
<organism evidence="2 3">
    <name type="scientific">Clavelina lepadiformis</name>
    <name type="common">Light-bulb sea squirt</name>
    <name type="synonym">Ascidia lepadiformis</name>
    <dbReference type="NCBI Taxonomy" id="159417"/>
    <lineage>
        <taxon>Eukaryota</taxon>
        <taxon>Metazoa</taxon>
        <taxon>Chordata</taxon>
        <taxon>Tunicata</taxon>
        <taxon>Ascidiacea</taxon>
        <taxon>Aplousobranchia</taxon>
        <taxon>Clavelinidae</taxon>
        <taxon>Clavelina</taxon>
    </lineage>
</organism>
<dbReference type="InterPro" id="IPR004821">
    <property type="entry name" value="Cyt_trans-like"/>
</dbReference>
<accession>A0ABP0F4K3</accession>
<dbReference type="Proteomes" id="UP001642483">
    <property type="component" value="Unassembled WGS sequence"/>
</dbReference>
<dbReference type="Gene3D" id="3.40.50.620">
    <property type="entry name" value="HUPs"/>
    <property type="match status" value="1"/>
</dbReference>
<dbReference type="InterPro" id="IPR014729">
    <property type="entry name" value="Rossmann-like_a/b/a_fold"/>
</dbReference>
<dbReference type="PANTHER" id="PTHR12039">
    <property type="entry name" value="NICOTINAMIDE MONONUCLEOTIDE ADENYLYLTRANSFERASE"/>
    <property type="match status" value="1"/>
</dbReference>
<dbReference type="EMBL" id="CAWYQH010000002">
    <property type="protein sequence ID" value="CAK8673648.1"/>
    <property type="molecule type" value="Genomic_DNA"/>
</dbReference>
<evidence type="ECO:0000259" key="1">
    <source>
        <dbReference type="Pfam" id="PF01467"/>
    </source>
</evidence>
<dbReference type="SUPFAM" id="SSF52374">
    <property type="entry name" value="Nucleotidylyl transferase"/>
    <property type="match status" value="1"/>
</dbReference>
<name>A0ABP0F4K3_CLALP</name>
<dbReference type="Pfam" id="PF01467">
    <property type="entry name" value="CTP_transf_like"/>
    <property type="match status" value="1"/>
</dbReference>